<dbReference type="EMBL" id="CAJOBA010061914">
    <property type="protein sequence ID" value="CAF4334303.1"/>
    <property type="molecule type" value="Genomic_DNA"/>
</dbReference>
<dbReference type="EMBL" id="CAJNOK010039517">
    <property type="protein sequence ID" value="CAF1545371.1"/>
    <property type="molecule type" value="Genomic_DNA"/>
</dbReference>
<feature type="non-terminal residue" evidence="2">
    <location>
        <position position="58"/>
    </location>
</feature>
<evidence type="ECO:0000313" key="1">
    <source>
        <dbReference type="EMBL" id="CAF1545371.1"/>
    </source>
</evidence>
<reference evidence="2" key="1">
    <citation type="submission" date="2021-02" db="EMBL/GenBank/DDBJ databases">
        <authorList>
            <person name="Nowell W R."/>
        </authorList>
    </citation>
    <scope>NUCLEOTIDE SEQUENCE</scope>
</reference>
<gene>
    <name evidence="1" type="ORF">OVA965_LOCUS38993</name>
    <name evidence="2" type="ORF">TMI583_LOCUS40239</name>
</gene>
<accession>A0A8S2USK4</accession>
<organism evidence="2 3">
    <name type="scientific">Didymodactylos carnosus</name>
    <dbReference type="NCBI Taxonomy" id="1234261"/>
    <lineage>
        <taxon>Eukaryota</taxon>
        <taxon>Metazoa</taxon>
        <taxon>Spiralia</taxon>
        <taxon>Gnathifera</taxon>
        <taxon>Rotifera</taxon>
        <taxon>Eurotatoria</taxon>
        <taxon>Bdelloidea</taxon>
        <taxon>Philodinida</taxon>
        <taxon>Philodinidae</taxon>
        <taxon>Didymodactylos</taxon>
    </lineage>
</organism>
<dbReference type="Proteomes" id="UP000682733">
    <property type="component" value="Unassembled WGS sequence"/>
</dbReference>
<feature type="non-terminal residue" evidence="2">
    <location>
        <position position="1"/>
    </location>
</feature>
<dbReference type="AlphaFoldDB" id="A0A8S2USK4"/>
<dbReference type="Proteomes" id="UP000677228">
    <property type="component" value="Unassembled WGS sequence"/>
</dbReference>
<name>A0A8S2USK4_9BILA</name>
<protein>
    <submittedName>
        <fullName evidence="2">Uncharacterized protein</fullName>
    </submittedName>
</protein>
<sequence length="58" mass="6831">LQDRYMQLIENINPDDYFPVDNVCSTGLDDEDDNEEIDMKNQSKAKKFMSIFKKALKK</sequence>
<proteinExistence type="predicted"/>
<comment type="caution">
    <text evidence="2">The sequence shown here is derived from an EMBL/GenBank/DDBJ whole genome shotgun (WGS) entry which is preliminary data.</text>
</comment>
<evidence type="ECO:0000313" key="2">
    <source>
        <dbReference type="EMBL" id="CAF4334303.1"/>
    </source>
</evidence>
<evidence type="ECO:0000313" key="3">
    <source>
        <dbReference type="Proteomes" id="UP000682733"/>
    </source>
</evidence>